<protein>
    <submittedName>
        <fullName evidence="2">Uncharacterized protein</fullName>
    </submittedName>
</protein>
<dbReference type="Proteomes" id="UP000663193">
    <property type="component" value="Chromosome 13"/>
</dbReference>
<sequence length="259" mass="27958">ACPPPTCLTVIADRPPDPSIHVMAAKCIIDSRTCLSHETQPPTNLLGTSSGRSTAMRSRPSTLSAPIIVAPLDSQLLQARRRNSRTVRRGTVSLYTGVIAAHRPGRFFLAAIQKAATPNRHGFATKKGRWEANCMMGSTLSFPTHTREPVPGGVAPPKCIARRSPVGGRDVWYAPLQQRPSTPPPAPAGPQRIGQPRLHAHRSQHATGQVRCKWAIHAWLPRICDGTERMTWMASAGTILSSPQAKANIPRCLVSSCDG</sequence>
<reference evidence="3" key="1">
    <citation type="journal article" date="2021" name="BMC Genomics">
        <title>Chromosome-level genome assembly and manually-curated proteome of model necrotroph Parastagonospora nodorum Sn15 reveals a genome-wide trove of candidate effector homologs, and redundancy of virulence-related functions within an accessory chromosome.</title>
        <authorList>
            <person name="Bertazzoni S."/>
            <person name="Jones D.A.B."/>
            <person name="Phan H.T."/>
            <person name="Tan K.-C."/>
            <person name="Hane J.K."/>
        </authorList>
    </citation>
    <scope>NUCLEOTIDE SEQUENCE [LARGE SCALE GENOMIC DNA]</scope>
    <source>
        <strain evidence="3">SN15 / ATCC MYA-4574 / FGSC 10173)</strain>
    </source>
</reference>
<evidence type="ECO:0000256" key="1">
    <source>
        <dbReference type="SAM" id="MobiDB-lite"/>
    </source>
</evidence>
<dbReference type="AlphaFoldDB" id="A0A7U2I6U2"/>
<evidence type="ECO:0000313" key="3">
    <source>
        <dbReference type="Proteomes" id="UP000663193"/>
    </source>
</evidence>
<organism evidence="2 3">
    <name type="scientific">Phaeosphaeria nodorum (strain SN15 / ATCC MYA-4574 / FGSC 10173)</name>
    <name type="common">Glume blotch fungus</name>
    <name type="synonym">Parastagonospora nodorum</name>
    <dbReference type="NCBI Taxonomy" id="321614"/>
    <lineage>
        <taxon>Eukaryota</taxon>
        <taxon>Fungi</taxon>
        <taxon>Dikarya</taxon>
        <taxon>Ascomycota</taxon>
        <taxon>Pezizomycotina</taxon>
        <taxon>Dothideomycetes</taxon>
        <taxon>Pleosporomycetidae</taxon>
        <taxon>Pleosporales</taxon>
        <taxon>Pleosporineae</taxon>
        <taxon>Phaeosphaeriaceae</taxon>
        <taxon>Parastagonospora</taxon>
    </lineage>
</organism>
<dbReference type="EMBL" id="CP069035">
    <property type="protein sequence ID" value="QRD02077.1"/>
    <property type="molecule type" value="Genomic_DNA"/>
</dbReference>
<gene>
    <name evidence="2" type="ORF">JI435_050460</name>
</gene>
<proteinExistence type="predicted"/>
<feature type="non-terminal residue" evidence="2">
    <location>
        <position position="1"/>
    </location>
</feature>
<accession>A0A7U2I6U2</accession>
<dbReference type="VEuPathDB" id="FungiDB:JI435_050460"/>
<name>A0A7U2I6U2_PHANO</name>
<evidence type="ECO:0000313" key="2">
    <source>
        <dbReference type="EMBL" id="QRD02077.1"/>
    </source>
</evidence>
<feature type="region of interest" description="Disordered" evidence="1">
    <location>
        <begin position="39"/>
        <end position="60"/>
    </location>
</feature>
<feature type="region of interest" description="Disordered" evidence="1">
    <location>
        <begin position="178"/>
        <end position="205"/>
    </location>
</feature>
<keyword evidence="3" id="KW-1185">Reference proteome</keyword>